<dbReference type="OrthoDB" id="3903267at2759"/>
<feature type="compositionally biased region" description="Basic and acidic residues" evidence="1">
    <location>
        <begin position="122"/>
        <end position="136"/>
    </location>
</feature>
<feature type="compositionally biased region" description="Basic and acidic residues" evidence="1">
    <location>
        <begin position="476"/>
        <end position="490"/>
    </location>
</feature>
<feature type="region of interest" description="Disordered" evidence="1">
    <location>
        <begin position="467"/>
        <end position="503"/>
    </location>
</feature>
<evidence type="ECO:0000313" key="2">
    <source>
        <dbReference type="EMBL" id="ESZ90074.1"/>
    </source>
</evidence>
<proteinExistence type="predicted"/>
<comment type="caution">
    <text evidence="2">The sequence shown here is derived from an EMBL/GenBank/DDBJ whole genome shotgun (WGS) entry which is preliminary data.</text>
</comment>
<reference evidence="2 3" key="1">
    <citation type="journal article" date="2014" name="Genome Announc.">
        <title>Draft genome sequence of Sclerotinia borealis, a psychrophilic plant pathogenic fungus.</title>
        <authorList>
            <person name="Mardanov A.V."/>
            <person name="Beletsky A.V."/>
            <person name="Kadnikov V.V."/>
            <person name="Ignatov A.N."/>
            <person name="Ravin N.V."/>
        </authorList>
    </citation>
    <scope>NUCLEOTIDE SEQUENCE [LARGE SCALE GENOMIC DNA]</scope>
    <source>
        <strain evidence="3">F-4157</strain>
    </source>
</reference>
<feature type="region of interest" description="Disordered" evidence="1">
    <location>
        <begin position="1"/>
        <end position="166"/>
    </location>
</feature>
<keyword evidence="3" id="KW-1185">Reference proteome</keyword>
<accession>W9C582</accession>
<feature type="compositionally biased region" description="Basic and acidic residues" evidence="1">
    <location>
        <begin position="394"/>
        <end position="411"/>
    </location>
</feature>
<feature type="region of interest" description="Disordered" evidence="1">
    <location>
        <begin position="393"/>
        <end position="423"/>
    </location>
</feature>
<protein>
    <submittedName>
        <fullName evidence="2">Uncharacterized protein</fullName>
    </submittedName>
</protein>
<organism evidence="2 3">
    <name type="scientific">Sclerotinia borealis (strain F-4128)</name>
    <dbReference type="NCBI Taxonomy" id="1432307"/>
    <lineage>
        <taxon>Eukaryota</taxon>
        <taxon>Fungi</taxon>
        <taxon>Dikarya</taxon>
        <taxon>Ascomycota</taxon>
        <taxon>Pezizomycotina</taxon>
        <taxon>Leotiomycetes</taxon>
        <taxon>Helotiales</taxon>
        <taxon>Sclerotiniaceae</taxon>
        <taxon>Sclerotinia</taxon>
    </lineage>
</organism>
<gene>
    <name evidence="2" type="ORF">SBOR_9538</name>
</gene>
<feature type="compositionally biased region" description="Basic residues" evidence="1">
    <location>
        <begin position="88"/>
        <end position="97"/>
    </location>
</feature>
<feature type="compositionally biased region" description="Basic and acidic residues" evidence="1">
    <location>
        <begin position="337"/>
        <end position="364"/>
    </location>
</feature>
<feature type="compositionally biased region" description="Polar residues" evidence="1">
    <location>
        <begin position="1"/>
        <end position="14"/>
    </location>
</feature>
<evidence type="ECO:0000313" key="3">
    <source>
        <dbReference type="Proteomes" id="UP000019487"/>
    </source>
</evidence>
<dbReference type="HOGENOM" id="CLU_403839_0_0_1"/>
<dbReference type="Proteomes" id="UP000019487">
    <property type="component" value="Unassembled WGS sequence"/>
</dbReference>
<sequence length="691" mass="75805">MPSIDRNMNMNMTNAHDHNQGLENIEESIIKVEMQESDRRGSVATPAKSRAISRSKATLTTRDRPIASIEVDESYDPVTPAKSSARAGRGRARKRARSQSPKRAASTKVVADKISKTRQSPKKKDTKGSKNLRDELLGEMLAEDDDNGDEWEDDNDGVRSDENTWDQVNKVIGSTGKPTHPNGRAEGRKLVAWHRTRMMEKLILHIVFECRRAGINLPWDKIAHRLYPASSGAAAQQYINKMRDVLITEGHLVPPPLGKKAVFDPSIRGYIRDMDAGDPRTSRPVGWDEEIVDLKESLIVPGVSRGSGTYRRDKARWQSNKTTIAEETPTKILRARTHPDRQPSKPKPERKEKTVKIKKERSESLDPAEMPSDEDYDPGNRLKLKGYRKRKVKVKAERKCETDEDMDKATESEDASSGYSDNEIYLEETPSKKRGSENHAITPLAALPVKLKLSPGLLSRFPADVASSSAQGTLTVDDRVDDGESVKTPDDAETAVDSSARDGDDVFGSEYSSLDNNHNLQLRSLGLLPPNDYVGGINHGYGLYSPRGPLNASGYTPVYTPGFDSQGFANVGATSFENTHDNNVFSQGMYFGLHGFNAASDLNVGSTYGASNGMMQGMNGGHSGMRSFSHGTGVSSSNSSFAHGSTGTDYGGGAFDYGNASIAPGQRFQSPSESWVQEYTADTSFKQDHGL</sequence>
<feature type="region of interest" description="Disordered" evidence="1">
    <location>
        <begin position="303"/>
        <end position="381"/>
    </location>
</feature>
<evidence type="ECO:0000256" key="1">
    <source>
        <dbReference type="SAM" id="MobiDB-lite"/>
    </source>
</evidence>
<name>W9C582_SCLBF</name>
<feature type="compositionally biased region" description="Basic and acidic residues" evidence="1">
    <location>
        <begin position="28"/>
        <end position="41"/>
    </location>
</feature>
<dbReference type="EMBL" id="AYSA01000705">
    <property type="protein sequence ID" value="ESZ90074.1"/>
    <property type="molecule type" value="Genomic_DNA"/>
</dbReference>
<feature type="compositionally biased region" description="Acidic residues" evidence="1">
    <location>
        <begin position="141"/>
        <end position="155"/>
    </location>
</feature>
<dbReference type="STRING" id="1432307.W9C582"/>
<dbReference type="AlphaFoldDB" id="W9C582"/>